<reference evidence="7" key="3">
    <citation type="submission" date="2025-09" db="UniProtKB">
        <authorList>
            <consortium name="Ensembl"/>
        </authorList>
    </citation>
    <scope>IDENTIFICATION</scope>
    <source>
        <strain evidence="7">broiler</strain>
    </source>
</reference>
<dbReference type="OrthoDB" id="9978016at2759"/>
<dbReference type="Proteomes" id="UP000000539">
    <property type="component" value="Chromosome 3"/>
</dbReference>
<keyword evidence="1" id="KW-0805">Transcription regulation</keyword>
<keyword evidence="4" id="KW-0539">Nucleus</keyword>
<dbReference type="PANTHER" id="PTHR23043:SF37">
    <property type="entry name" value="NPAS4 PROTEIN"/>
    <property type="match status" value="1"/>
</dbReference>
<dbReference type="PANTHER" id="PTHR23043">
    <property type="entry name" value="HYPOXIA-INDUCIBLE FACTOR 1 ALPHA"/>
    <property type="match status" value="1"/>
</dbReference>
<accession>A0A8V0ZDK6</accession>
<dbReference type="GeneTree" id="ENSGT00530000064165"/>
<evidence type="ECO:0000256" key="5">
    <source>
        <dbReference type="SAM" id="MobiDB-lite"/>
    </source>
</evidence>
<feature type="compositionally biased region" description="Polar residues" evidence="5">
    <location>
        <begin position="234"/>
        <end position="247"/>
    </location>
</feature>
<feature type="region of interest" description="Disordered" evidence="5">
    <location>
        <begin position="224"/>
        <end position="253"/>
    </location>
</feature>
<keyword evidence="2" id="KW-0238">DNA-binding</keyword>
<evidence type="ECO:0000256" key="1">
    <source>
        <dbReference type="ARBA" id="ARBA00023015"/>
    </source>
</evidence>
<evidence type="ECO:0000259" key="6">
    <source>
        <dbReference type="Pfam" id="PF23183"/>
    </source>
</evidence>
<keyword evidence="3" id="KW-0804">Transcription</keyword>
<protein>
    <submittedName>
        <fullName evidence="7">Neuronal PAS domain protein 4</fullName>
    </submittedName>
</protein>
<gene>
    <name evidence="7" type="primary">NPAS4</name>
</gene>
<dbReference type="InterPro" id="IPR056192">
    <property type="entry name" value="bHLH_NPAS4"/>
</dbReference>
<dbReference type="Ensembl" id="ENSGALT00010044693.1">
    <property type="protein sequence ID" value="ENSGALP00010026619.1"/>
    <property type="gene ID" value="ENSGALG00010018476.1"/>
</dbReference>
<sequence length="319" mass="34261">MGNTVPFPGQGSPNGWLCRSTKSASKARRDQINAELHALRSLLPISTQEKERLSYLHTMALVCLRLRGAHLFPPGTRGHYCSFPIGAALLCTGHCSCAFQNSASHCARPAASAPPSGPVLAAELLSLLPGFLLVLSAGGKLVYISENVSQFLGLSMVRAGQCGFALFPCAHCAQHTVPVRGTHVVSEGYEVAVCQHTARWGRGPAVTAPSIRWSFLPTGTPSSTSWMGKHGRTCTRSSFSPRSSQAGKSPLSVRCAHPRPSGCSAGEIRLWQYVGTSWSHTGRPPPPPQPSWPSAHRLHSWMQTVTLVLRTTCFRAHTP</sequence>
<evidence type="ECO:0000256" key="3">
    <source>
        <dbReference type="ARBA" id="ARBA00023163"/>
    </source>
</evidence>
<dbReference type="GO" id="GO:0003677">
    <property type="term" value="F:DNA binding"/>
    <property type="evidence" value="ECO:0007669"/>
    <property type="project" value="UniProtKB-KW"/>
</dbReference>
<dbReference type="AlphaFoldDB" id="A0A8V0ZDK6"/>
<evidence type="ECO:0000313" key="8">
    <source>
        <dbReference type="Proteomes" id="UP000000539"/>
    </source>
</evidence>
<name>A0A8V0ZDK6_CHICK</name>
<feature type="domain" description="NPAS4 bHLH" evidence="6">
    <location>
        <begin position="19"/>
        <end position="67"/>
    </location>
</feature>
<dbReference type="Gene3D" id="3.30.450.20">
    <property type="entry name" value="PAS domain"/>
    <property type="match status" value="1"/>
</dbReference>
<dbReference type="Pfam" id="PF23183">
    <property type="entry name" value="bHLH_NPAS4"/>
    <property type="match status" value="1"/>
</dbReference>
<evidence type="ECO:0000313" key="7">
    <source>
        <dbReference type="Ensembl" id="ENSGALP00010026619.1"/>
    </source>
</evidence>
<organism evidence="7 8">
    <name type="scientific">Gallus gallus</name>
    <name type="common">Chicken</name>
    <dbReference type="NCBI Taxonomy" id="9031"/>
    <lineage>
        <taxon>Eukaryota</taxon>
        <taxon>Metazoa</taxon>
        <taxon>Chordata</taxon>
        <taxon>Craniata</taxon>
        <taxon>Vertebrata</taxon>
        <taxon>Euteleostomi</taxon>
        <taxon>Archelosauria</taxon>
        <taxon>Archosauria</taxon>
        <taxon>Dinosauria</taxon>
        <taxon>Saurischia</taxon>
        <taxon>Theropoda</taxon>
        <taxon>Coelurosauria</taxon>
        <taxon>Aves</taxon>
        <taxon>Neognathae</taxon>
        <taxon>Galloanserae</taxon>
        <taxon>Galliformes</taxon>
        <taxon>Phasianidae</taxon>
        <taxon>Phasianinae</taxon>
        <taxon>Gallus</taxon>
    </lineage>
</organism>
<evidence type="ECO:0000256" key="2">
    <source>
        <dbReference type="ARBA" id="ARBA00023125"/>
    </source>
</evidence>
<keyword evidence="8" id="KW-1185">Reference proteome</keyword>
<proteinExistence type="predicted"/>
<reference evidence="7" key="2">
    <citation type="submission" date="2025-08" db="UniProtKB">
        <authorList>
            <consortium name="Ensembl"/>
        </authorList>
    </citation>
    <scope>IDENTIFICATION</scope>
    <source>
        <strain evidence="7">broiler</strain>
    </source>
</reference>
<evidence type="ECO:0000256" key="4">
    <source>
        <dbReference type="ARBA" id="ARBA00023242"/>
    </source>
</evidence>
<reference evidence="7" key="1">
    <citation type="submission" date="2020-11" db="EMBL/GenBank/DDBJ databases">
        <title>Gallus gallus (Chicken) genome, bGalGal1, GRCg7b, maternal haplotype autosomes + Z &amp; W.</title>
        <authorList>
            <person name="Warren W."/>
            <person name="Formenti G."/>
            <person name="Fedrigo O."/>
            <person name="Haase B."/>
            <person name="Mountcastle J."/>
            <person name="Balacco J."/>
            <person name="Tracey A."/>
            <person name="Schneider V."/>
            <person name="Okimoto R."/>
            <person name="Cheng H."/>
            <person name="Hawken R."/>
            <person name="Howe K."/>
            <person name="Jarvis E.D."/>
        </authorList>
    </citation>
    <scope>NUCLEOTIDE SEQUENCE [LARGE SCALE GENOMIC DNA]</scope>
    <source>
        <strain evidence="7">Broiler</strain>
    </source>
</reference>